<evidence type="ECO:0000313" key="2">
    <source>
        <dbReference type="Proteomes" id="UP000184085"/>
    </source>
</evidence>
<reference evidence="2" key="1">
    <citation type="submission" date="2016-09" db="EMBL/GenBank/DDBJ databases">
        <authorList>
            <person name="Wibberg D."/>
        </authorList>
    </citation>
    <scope>NUCLEOTIDE SEQUENCE [LARGE SCALE GENOMIC DNA]</scope>
</reference>
<dbReference type="AlphaFoldDB" id="A0A1M4MW75"/>
<protein>
    <submittedName>
        <fullName evidence="1">Filamentation induced by cAMP protein fic</fullName>
    </submittedName>
</protein>
<evidence type="ECO:0000313" key="1">
    <source>
        <dbReference type="EMBL" id="SCM65895.1"/>
    </source>
</evidence>
<keyword evidence="2" id="KW-1185">Reference proteome</keyword>
<gene>
    <name evidence="1" type="primary">fic2</name>
    <name evidence="1" type="ORF">KARMA_0065</name>
</gene>
<sequence>MAPDRNFPIVILAHASRNDGLLCAVGMFDDPKLVRHLVVEALMDPSQEFDRCGAGQGALAMHLVDGPLNDDVRPSLKGEGTGFLFKLGASQRPFDVAGACVVSFDQVGVVAVHHADEIGKLGCAVRMQPLSQPGGFPLDIDRKVCQFCRNMLLEEAGFDSGGCFQHFCRSSMFAKQLKNIHILGLEARFCRYALPILPADLNLLFQIKGFWTRPGIEPFGEHPLAIEKDRVRTREK</sequence>
<accession>A0A1M4MW75</accession>
<organism evidence="1 2">
    <name type="scientific">Donghicola eburneus</name>
    <dbReference type="NCBI Taxonomy" id="393278"/>
    <lineage>
        <taxon>Bacteria</taxon>
        <taxon>Pseudomonadati</taxon>
        <taxon>Pseudomonadota</taxon>
        <taxon>Alphaproteobacteria</taxon>
        <taxon>Rhodobacterales</taxon>
        <taxon>Roseobacteraceae</taxon>
        <taxon>Donghicola</taxon>
    </lineage>
</organism>
<name>A0A1M4MW75_9RHOB</name>
<proteinExistence type="predicted"/>
<dbReference type="EMBL" id="FMJB01000001">
    <property type="protein sequence ID" value="SCM65895.1"/>
    <property type="molecule type" value="Genomic_DNA"/>
</dbReference>
<dbReference type="Proteomes" id="UP000184085">
    <property type="component" value="Unassembled WGS sequence"/>
</dbReference>